<evidence type="ECO:0000313" key="1">
    <source>
        <dbReference type="EMBL" id="CEO89787.1"/>
    </source>
</evidence>
<dbReference type="RefSeq" id="WP_044665667.1">
    <property type="nucleotide sequence ID" value="NZ_CDRZ01000259.1"/>
</dbReference>
<sequence length="144" mass="16073">MEIIRRNTDYSIRALVHLGLHPGVEVTAGEIAEKQEVPLEYLQKILQKLTRGGLVLSHRGAYGGFMLAREPDEINLLEIIETMQGKLVMNKCFLGKDGCPRAPKCVLKGNWLQLEQRIAGFLCQITLLDLVEQVREGGFVEGGE</sequence>
<dbReference type="GO" id="GO:0005829">
    <property type="term" value="C:cytosol"/>
    <property type="evidence" value="ECO:0007669"/>
    <property type="project" value="TreeGrafter"/>
</dbReference>
<dbReference type="AlphaFoldDB" id="A0A0B7MQ35"/>
<protein>
    <submittedName>
        <fullName evidence="1">Transcriptional regulator, BadM/Rrf2 family</fullName>
    </submittedName>
</protein>
<dbReference type="Gene3D" id="1.10.10.10">
    <property type="entry name" value="Winged helix-like DNA-binding domain superfamily/Winged helix DNA-binding domain"/>
    <property type="match status" value="1"/>
</dbReference>
<dbReference type="OrthoDB" id="9808360at2"/>
<dbReference type="GO" id="GO:0003700">
    <property type="term" value="F:DNA-binding transcription factor activity"/>
    <property type="evidence" value="ECO:0007669"/>
    <property type="project" value="TreeGrafter"/>
</dbReference>
<dbReference type="NCBIfam" id="TIGR00738">
    <property type="entry name" value="rrf2_super"/>
    <property type="match status" value="1"/>
</dbReference>
<dbReference type="PROSITE" id="PS01332">
    <property type="entry name" value="HTH_RRF2_1"/>
    <property type="match status" value="1"/>
</dbReference>
<reference evidence="2" key="1">
    <citation type="submission" date="2015-01" db="EMBL/GenBank/DDBJ databases">
        <authorList>
            <person name="Manzoor Shahid"/>
            <person name="Zubair Saima"/>
        </authorList>
    </citation>
    <scope>NUCLEOTIDE SEQUENCE [LARGE SCALE GENOMIC DNA]</scope>
    <source>
        <strain evidence="2">Sp3</strain>
    </source>
</reference>
<dbReference type="PANTHER" id="PTHR33221:SF2">
    <property type="entry name" value="TRANSCRIPTIONAL REGULATOR"/>
    <property type="match status" value="1"/>
</dbReference>
<dbReference type="PANTHER" id="PTHR33221">
    <property type="entry name" value="WINGED HELIX-TURN-HELIX TRANSCRIPTIONAL REGULATOR, RRF2 FAMILY"/>
    <property type="match status" value="1"/>
</dbReference>
<dbReference type="InterPro" id="IPR000944">
    <property type="entry name" value="Tscrpt_reg_Rrf2"/>
</dbReference>
<proteinExistence type="predicted"/>
<keyword evidence="2" id="KW-1185">Reference proteome</keyword>
<dbReference type="PROSITE" id="PS51197">
    <property type="entry name" value="HTH_RRF2_2"/>
    <property type="match status" value="1"/>
</dbReference>
<dbReference type="Proteomes" id="UP000046155">
    <property type="component" value="Unassembled WGS sequence"/>
</dbReference>
<organism evidence="1 2">
    <name type="scientific">Syntrophaceticus schinkii</name>
    <dbReference type="NCBI Taxonomy" id="499207"/>
    <lineage>
        <taxon>Bacteria</taxon>
        <taxon>Bacillati</taxon>
        <taxon>Bacillota</taxon>
        <taxon>Clostridia</taxon>
        <taxon>Thermoanaerobacterales</taxon>
        <taxon>Thermoanaerobacterales Family III. Incertae Sedis</taxon>
        <taxon>Syntrophaceticus</taxon>
    </lineage>
</organism>
<accession>A0A0B7MQ35</accession>
<dbReference type="EMBL" id="CDRZ01000259">
    <property type="protein sequence ID" value="CEO89787.1"/>
    <property type="molecule type" value="Genomic_DNA"/>
</dbReference>
<dbReference type="Pfam" id="PF02082">
    <property type="entry name" value="Rrf2"/>
    <property type="match status" value="1"/>
</dbReference>
<dbReference type="InterPro" id="IPR036390">
    <property type="entry name" value="WH_DNA-bd_sf"/>
</dbReference>
<evidence type="ECO:0000313" key="2">
    <source>
        <dbReference type="Proteomes" id="UP000046155"/>
    </source>
</evidence>
<dbReference type="InterPro" id="IPR036388">
    <property type="entry name" value="WH-like_DNA-bd_sf"/>
</dbReference>
<dbReference type="SUPFAM" id="SSF46785">
    <property type="entry name" value="Winged helix' DNA-binding domain"/>
    <property type="match status" value="1"/>
</dbReference>
<name>A0A0B7MQ35_9FIRM</name>
<dbReference type="InterPro" id="IPR030489">
    <property type="entry name" value="TR_Rrf2-type_CS"/>
</dbReference>
<gene>
    <name evidence="1" type="ORF">SSCH_600006</name>
</gene>